<dbReference type="Proteomes" id="UP000001064">
    <property type="component" value="Unassembled WGS sequence"/>
</dbReference>
<gene>
    <name evidence="2" type="ORF">DICPUDRAFT_76826</name>
</gene>
<feature type="compositionally biased region" description="Polar residues" evidence="1">
    <location>
        <begin position="393"/>
        <end position="404"/>
    </location>
</feature>
<proteinExistence type="predicted"/>
<keyword evidence="3" id="KW-1185">Reference proteome</keyword>
<feature type="region of interest" description="Disordered" evidence="1">
    <location>
        <begin position="361"/>
        <end position="404"/>
    </location>
</feature>
<accession>F0ZER7</accession>
<feature type="compositionally biased region" description="Basic and acidic residues" evidence="1">
    <location>
        <begin position="261"/>
        <end position="275"/>
    </location>
</feature>
<dbReference type="InParanoid" id="F0ZER7"/>
<feature type="region of interest" description="Disordered" evidence="1">
    <location>
        <begin position="222"/>
        <end position="349"/>
    </location>
</feature>
<protein>
    <submittedName>
        <fullName evidence="2">Uncharacterized protein</fullName>
    </submittedName>
</protein>
<feature type="compositionally biased region" description="Low complexity" evidence="1">
    <location>
        <begin position="308"/>
        <end position="322"/>
    </location>
</feature>
<sequence>MPLKSKKKIKQCDPFFKGEVLGDKTSRDKIFKEKKSNSIPKSLRTLMEGRELIKTIENKRKLREQQEKKVQQNKSAVKTTTTTTITTTTAATAPTTATTTATNNTTAPITTTNKPINKKIKKENLKELDNINVDIKEDLKKLNSLYYQKSKEDVPDGVKEEDDILKTNLKKHKGEDHRAYLERINKEIAIKTKKNSSTYQKRKEYFDEKKLKEKLKKQGIRYSDYLEQQKREEEKRKEEEEDASNHGRKKKRRTVDDFDELKDNIKFNEQIERPPLELPTLKDFTNKKRMEPVDSAKRNYLWQDEIKSNSSNKNNQLLSSNQLEEEEKKRKQPNKKQNNTNNTKFDEEQELLKRNLELLKQKTLDNYKQSKNRKQQLVKINKEKEKEDGKQPKQVSNNSKQFYL</sequence>
<feature type="compositionally biased region" description="Basic and acidic residues" evidence="1">
    <location>
        <begin position="284"/>
        <end position="297"/>
    </location>
</feature>
<dbReference type="FunCoup" id="F0ZER7">
    <property type="interactions" value="743"/>
</dbReference>
<dbReference type="OMA" id="DPYCTRK"/>
<evidence type="ECO:0000313" key="3">
    <source>
        <dbReference type="Proteomes" id="UP000001064"/>
    </source>
</evidence>
<dbReference type="VEuPathDB" id="AmoebaDB:DICPUDRAFT_76826"/>
<evidence type="ECO:0000256" key="1">
    <source>
        <dbReference type="SAM" id="MobiDB-lite"/>
    </source>
</evidence>
<dbReference type="EMBL" id="GL870996">
    <property type="protein sequence ID" value="EGC37572.1"/>
    <property type="molecule type" value="Genomic_DNA"/>
</dbReference>
<feature type="compositionally biased region" description="Basic and acidic residues" evidence="1">
    <location>
        <begin position="227"/>
        <end position="238"/>
    </location>
</feature>
<feature type="compositionally biased region" description="Basic and acidic residues" evidence="1">
    <location>
        <begin position="380"/>
        <end position="391"/>
    </location>
</feature>
<dbReference type="RefSeq" id="XP_003285898.1">
    <property type="nucleotide sequence ID" value="XM_003285850.1"/>
</dbReference>
<organism evidence="2 3">
    <name type="scientific">Dictyostelium purpureum</name>
    <name type="common">Slime mold</name>
    <dbReference type="NCBI Taxonomy" id="5786"/>
    <lineage>
        <taxon>Eukaryota</taxon>
        <taxon>Amoebozoa</taxon>
        <taxon>Evosea</taxon>
        <taxon>Eumycetozoa</taxon>
        <taxon>Dictyostelia</taxon>
        <taxon>Dictyosteliales</taxon>
        <taxon>Dictyosteliaceae</taxon>
        <taxon>Dictyostelium</taxon>
    </lineage>
</organism>
<dbReference type="KEGG" id="dpp:DICPUDRAFT_76826"/>
<dbReference type="GeneID" id="10499558"/>
<dbReference type="OrthoDB" id="5876637at2759"/>
<dbReference type="AlphaFoldDB" id="F0ZER7"/>
<reference evidence="3" key="1">
    <citation type="journal article" date="2011" name="Genome Biol.">
        <title>Comparative genomics of the social amoebae Dictyostelium discoideum and Dictyostelium purpureum.</title>
        <authorList>
            <consortium name="US DOE Joint Genome Institute (JGI-PGF)"/>
            <person name="Sucgang R."/>
            <person name="Kuo A."/>
            <person name="Tian X."/>
            <person name="Salerno W."/>
            <person name="Parikh A."/>
            <person name="Feasley C.L."/>
            <person name="Dalin E."/>
            <person name="Tu H."/>
            <person name="Huang E."/>
            <person name="Barry K."/>
            <person name="Lindquist E."/>
            <person name="Shapiro H."/>
            <person name="Bruce D."/>
            <person name="Schmutz J."/>
            <person name="Salamov A."/>
            <person name="Fey P."/>
            <person name="Gaudet P."/>
            <person name="Anjard C."/>
            <person name="Babu M.M."/>
            <person name="Basu S."/>
            <person name="Bushmanova Y."/>
            <person name="van der Wel H."/>
            <person name="Katoh-Kurasawa M."/>
            <person name="Dinh C."/>
            <person name="Coutinho P.M."/>
            <person name="Saito T."/>
            <person name="Elias M."/>
            <person name="Schaap P."/>
            <person name="Kay R.R."/>
            <person name="Henrissat B."/>
            <person name="Eichinger L."/>
            <person name="Rivero F."/>
            <person name="Putnam N.H."/>
            <person name="West C.M."/>
            <person name="Loomis W.F."/>
            <person name="Chisholm R.L."/>
            <person name="Shaulsky G."/>
            <person name="Strassmann J.E."/>
            <person name="Queller D.C."/>
            <person name="Kuspa A."/>
            <person name="Grigoriev I.V."/>
        </authorList>
    </citation>
    <scope>NUCLEOTIDE SEQUENCE [LARGE SCALE GENOMIC DNA]</scope>
    <source>
        <strain evidence="3">QSDP1</strain>
    </source>
</reference>
<dbReference type="eggNOG" id="ENOG502RBUQ">
    <property type="taxonomic scope" value="Eukaryota"/>
</dbReference>
<name>F0ZER7_DICPU</name>
<evidence type="ECO:0000313" key="2">
    <source>
        <dbReference type="EMBL" id="EGC37572.1"/>
    </source>
</evidence>